<dbReference type="OrthoDB" id="9807974at2"/>
<feature type="region of interest" description="Disordered" evidence="9">
    <location>
        <begin position="1"/>
        <end position="28"/>
    </location>
</feature>
<gene>
    <name evidence="8" type="primary">rpsT</name>
    <name evidence="10" type="ORF">JCM31447_27360</name>
</gene>
<keyword evidence="6 8" id="KW-0687">Ribonucleoprotein</keyword>
<evidence type="ECO:0000256" key="1">
    <source>
        <dbReference type="ARBA" id="ARBA00003134"/>
    </source>
</evidence>
<evidence type="ECO:0000256" key="3">
    <source>
        <dbReference type="ARBA" id="ARBA00022730"/>
    </source>
</evidence>
<evidence type="ECO:0000313" key="11">
    <source>
        <dbReference type="Proteomes" id="UP000291236"/>
    </source>
</evidence>
<dbReference type="HAMAP" id="MF_00500">
    <property type="entry name" value="Ribosomal_bS20"/>
    <property type="match status" value="1"/>
</dbReference>
<dbReference type="PANTHER" id="PTHR33398:SF1">
    <property type="entry name" value="SMALL RIBOSOMAL SUBUNIT PROTEIN BS20C"/>
    <property type="match status" value="1"/>
</dbReference>
<sequence>MANHISSEKRARQSEVRRLRNRANMSAMKTATKKVIEAVQKKDFSNIAELLRAAQSVIAKTRKKGTIHKNNMARRISRLTAYVNKARNAQ</sequence>
<dbReference type="PANTHER" id="PTHR33398">
    <property type="entry name" value="30S RIBOSOMAL PROTEIN S20"/>
    <property type="match status" value="1"/>
</dbReference>
<dbReference type="InterPro" id="IPR002583">
    <property type="entry name" value="Ribosomal_bS20"/>
</dbReference>
<proteinExistence type="inferred from homology"/>
<dbReference type="GO" id="GO:0070181">
    <property type="term" value="F:small ribosomal subunit rRNA binding"/>
    <property type="evidence" value="ECO:0007669"/>
    <property type="project" value="TreeGrafter"/>
</dbReference>
<dbReference type="GO" id="GO:0003735">
    <property type="term" value="F:structural constituent of ribosome"/>
    <property type="evidence" value="ECO:0007669"/>
    <property type="project" value="InterPro"/>
</dbReference>
<keyword evidence="11" id="KW-1185">Reference proteome</keyword>
<evidence type="ECO:0000256" key="2">
    <source>
        <dbReference type="ARBA" id="ARBA00007634"/>
    </source>
</evidence>
<evidence type="ECO:0000256" key="9">
    <source>
        <dbReference type="SAM" id="MobiDB-lite"/>
    </source>
</evidence>
<name>A0A4P2VZG6_FLUSA</name>
<dbReference type="EMBL" id="AP019368">
    <property type="protein sequence ID" value="BBH54272.1"/>
    <property type="molecule type" value="Genomic_DNA"/>
</dbReference>
<comment type="similarity">
    <text evidence="2 8">Belongs to the bacterial ribosomal protein bS20 family.</text>
</comment>
<dbReference type="SUPFAM" id="SSF46992">
    <property type="entry name" value="Ribosomal protein S20"/>
    <property type="match status" value="1"/>
</dbReference>
<evidence type="ECO:0000256" key="4">
    <source>
        <dbReference type="ARBA" id="ARBA00022884"/>
    </source>
</evidence>
<dbReference type="RefSeq" id="WP_130611712.1">
    <property type="nucleotide sequence ID" value="NZ_AP019368.1"/>
</dbReference>
<keyword evidence="5 8" id="KW-0689">Ribosomal protein</keyword>
<keyword evidence="4 8" id="KW-0694">RNA-binding</keyword>
<protein>
    <recommendedName>
        <fullName evidence="7 8">Small ribosomal subunit protein bS20</fullName>
    </recommendedName>
</protein>
<accession>A0A4P2VZG6</accession>
<dbReference type="InterPro" id="IPR036510">
    <property type="entry name" value="Ribosomal_bS20_sf"/>
</dbReference>
<dbReference type="NCBIfam" id="TIGR00029">
    <property type="entry name" value="S20"/>
    <property type="match status" value="1"/>
</dbReference>
<comment type="function">
    <text evidence="1 8">Binds directly to 16S ribosomal RNA.</text>
</comment>
<dbReference type="GO" id="GO:0015935">
    <property type="term" value="C:small ribosomal subunit"/>
    <property type="evidence" value="ECO:0007669"/>
    <property type="project" value="TreeGrafter"/>
</dbReference>
<keyword evidence="3 8" id="KW-0699">rRNA-binding</keyword>
<dbReference type="Pfam" id="PF01649">
    <property type="entry name" value="Ribosomal_S20p"/>
    <property type="match status" value="1"/>
</dbReference>
<evidence type="ECO:0000256" key="7">
    <source>
        <dbReference type="ARBA" id="ARBA00035136"/>
    </source>
</evidence>
<reference evidence="10 11" key="1">
    <citation type="submission" date="2018-12" db="EMBL/GenBank/DDBJ databases">
        <title>Rubrispira sanarue gen. nov., sp., nov., a member of the order Silvanigrellales, isolated from a brackish lake in Hamamatsu Japan.</title>
        <authorList>
            <person name="Maejima Y."/>
            <person name="Iino T."/>
            <person name="Muraguchi Y."/>
            <person name="Fukuda K."/>
            <person name="Nojiri H."/>
            <person name="Ohkuma M."/>
            <person name="Moriuchi R."/>
            <person name="Dohra H."/>
            <person name="Kimbara K."/>
            <person name="Shintani M."/>
        </authorList>
    </citation>
    <scope>NUCLEOTIDE SEQUENCE [LARGE SCALE GENOMIC DNA]</scope>
    <source>
        <strain evidence="10 11">RF1110005</strain>
    </source>
</reference>
<dbReference type="Proteomes" id="UP000291236">
    <property type="component" value="Chromosome"/>
</dbReference>
<evidence type="ECO:0000313" key="10">
    <source>
        <dbReference type="EMBL" id="BBH54272.1"/>
    </source>
</evidence>
<feature type="compositionally biased region" description="Basic and acidic residues" evidence="9">
    <location>
        <begin position="1"/>
        <end position="18"/>
    </location>
</feature>
<organism evidence="10 11">
    <name type="scientific">Fluviispira sanaruensis</name>
    <dbReference type="NCBI Taxonomy" id="2493639"/>
    <lineage>
        <taxon>Bacteria</taxon>
        <taxon>Pseudomonadati</taxon>
        <taxon>Bdellovibrionota</taxon>
        <taxon>Oligoflexia</taxon>
        <taxon>Silvanigrellales</taxon>
        <taxon>Silvanigrellaceae</taxon>
        <taxon>Fluviispira</taxon>
    </lineage>
</organism>
<dbReference type="KEGG" id="sbf:JCM31447_27360"/>
<evidence type="ECO:0000256" key="5">
    <source>
        <dbReference type="ARBA" id="ARBA00022980"/>
    </source>
</evidence>
<dbReference type="Gene3D" id="1.20.58.110">
    <property type="entry name" value="Ribosomal protein S20"/>
    <property type="match status" value="1"/>
</dbReference>
<dbReference type="AlphaFoldDB" id="A0A4P2VZG6"/>
<evidence type="ECO:0000256" key="8">
    <source>
        <dbReference type="HAMAP-Rule" id="MF_00500"/>
    </source>
</evidence>
<evidence type="ECO:0000256" key="6">
    <source>
        <dbReference type="ARBA" id="ARBA00023274"/>
    </source>
</evidence>
<dbReference type="GO" id="GO:0006412">
    <property type="term" value="P:translation"/>
    <property type="evidence" value="ECO:0007669"/>
    <property type="project" value="UniProtKB-UniRule"/>
</dbReference>